<sequence length="103" mass="11011">MIRTNPPQIPHPPTYPLRLAGAPGVRLNGLKPEPCRDKTRHNGLSVVTTPLPGKTPRCEIKDTRRETKLSAHCIGRWGPGKPDPIVVAGAPGLSGSVSRPQGQ</sequence>
<protein>
    <submittedName>
        <fullName evidence="1">Uncharacterized protein</fullName>
    </submittedName>
</protein>
<reference evidence="1" key="1">
    <citation type="submission" date="2021-05" db="EMBL/GenBank/DDBJ databases">
        <authorList>
            <person name="Pan Q."/>
            <person name="Jouanno E."/>
            <person name="Zahm M."/>
            <person name="Klopp C."/>
            <person name="Cabau C."/>
            <person name="Louis A."/>
            <person name="Berthelot C."/>
            <person name="Parey E."/>
            <person name="Roest Crollius H."/>
            <person name="Montfort J."/>
            <person name="Robinson-Rechavi M."/>
            <person name="Bouchez O."/>
            <person name="Lampietro C."/>
            <person name="Lopez Roques C."/>
            <person name="Donnadieu C."/>
            <person name="Postlethwait J."/>
            <person name="Bobe J."/>
            <person name="Dillon D."/>
            <person name="Chandos A."/>
            <person name="von Hippel F."/>
            <person name="Guiguen Y."/>
        </authorList>
    </citation>
    <scope>NUCLEOTIDE SEQUENCE</scope>
    <source>
        <strain evidence="1">YG-Jan2019</strain>
    </source>
</reference>
<evidence type="ECO:0000313" key="2">
    <source>
        <dbReference type="Proteomes" id="UP001157502"/>
    </source>
</evidence>
<evidence type="ECO:0000313" key="1">
    <source>
        <dbReference type="EMBL" id="KAJ7993238.1"/>
    </source>
</evidence>
<organism evidence="1 2">
    <name type="scientific">Dallia pectoralis</name>
    <name type="common">Alaska blackfish</name>
    <dbReference type="NCBI Taxonomy" id="75939"/>
    <lineage>
        <taxon>Eukaryota</taxon>
        <taxon>Metazoa</taxon>
        <taxon>Chordata</taxon>
        <taxon>Craniata</taxon>
        <taxon>Vertebrata</taxon>
        <taxon>Euteleostomi</taxon>
        <taxon>Actinopterygii</taxon>
        <taxon>Neopterygii</taxon>
        <taxon>Teleostei</taxon>
        <taxon>Protacanthopterygii</taxon>
        <taxon>Esociformes</taxon>
        <taxon>Umbridae</taxon>
        <taxon>Dallia</taxon>
    </lineage>
</organism>
<keyword evidence="2" id="KW-1185">Reference proteome</keyword>
<dbReference type="Proteomes" id="UP001157502">
    <property type="component" value="Chromosome 24"/>
</dbReference>
<gene>
    <name evidence="1" type="ORF">DPEC_G00270380</name>
</gene>
<comment type="caution">
    <text evidence="1">The sequence shown here is derived from an EMBL/GenBank/DDBJ whole genome shotgun (WGS) entry which is preliminary data.</text>
</comment>
<name>A0ACC2FPG5_DALPE</name>
<accession>A0ACC2FPG5</accession>
<proteinExistence type="predicted"/>
<dbReference type="EMBL" id="CM055751">
    <property type="protein sequence ID" value="KAJ7993238.1"/>
    <property type="molecule type" value="Genomic_DNA"/>
</dbReference>